<gene>
    <name evidence="1" type="ORF">BMIN_0268</name>
</gene>
<comment type="caution">
    <text evidence="1">The sequence shown here is derived from an EMBL/GenBank/DDBJ whole genome shotgun (WGS) entry which is preliminary data.</text>
</comment>
<dbReference type="Proteomes" id="UP000029014">
    <property type="component" value="Unassembled WGS sequence"/>
</dbReference>
<dbReference type="STRING" id="1693.BMIN_0268"/>
<dbReference type="EMBL" id="JGZD01000009">
    <property type="protein sequence ID" value="KFI72374.1"/>
    <property type="molecule type" value="Genomic_DNA"/>
</dbReference>
<dbReference type="RefSeq" id="WP_026647566.1">
    <property type="nucleotide sequence ID" value="NZ_JGZD01000009.1"/>
</dbReference>
<dbReference type="GO" id="GO:0005829">
    <property type="term" value="C:cytosol"/>
    <property type="evidence" value="ECO:0007669"/>
    <property type="project" value="TreeGrafter"/>
</dbReference>
<dbReference type="SUPFAM" id="SSF56784">
    <property type="entry name" value="HAD-like"/>
    <property type="match status" value="1"/>
</dbReference>
<reference evidence="1 2" key="1">
    <citation type="submission" date="2014-03" db="EMBL/GenBank/DDBJ databases">
        <title>Genomics of Bifidobacteria.</title>
        <authorList>
            <person name="Ventura M."/>
            <person name="Milani C."/>
            <person name="Lugli G.A."/>
        </authorList>
    </citation>
    <scope>NUCLEOTIDE SEQUENCE [LARGE SCALE GENOMIC DNA]</scope>
    <source>
        <strain evidence="1 2">LMG 11592</strain>
    </source>
</reference>
<dbReference type="PANTHER" id="PTHR10000:SF53">
    <property type="entry name" value="5-AMINO-6-(5-PHOSPHO-D-RIBITYLAMINO)URACIL PHOSPHATASE YBJI-RELATED"/>
    <property type="match status" value="1"/>
</dbReference>
<keyword evidence="1" id="KW-0378">Hydrolase</keyword>
<dbReference type="GO" id="GO:0050308">
    <property type="term" value="F:sugar-phosphatase activity"/>
    <property type="evidence" value="ECO:0007669"/>
    <property type="project" value="UniProtKB-EC"/>
</dbReference>
<protein>
    <submittedName>
        <fullName evidence="1">Hydrolase</fullName>
        <ecNumber evidence="1">3.1.3.23</ecNumber>
    </submittedName>
</protein>
<accession>A0A087BMX4</accession>
<evidence type="ECO:0000313" key="1">
    <source>
        <dbReference type="EMBL" id="KFI72374.1"/>
    </source>
</evidence>
<dbReference type="CDD" id="cd07518">
    <property type="entry name" value="HAD_YbiV-Like"/>
    <property type="match status" value="1"/>
</dbReference>
<dbReference type="SFLD" id="SFLDG01140">
    <property type="entry name" value="C2.B:_Phosphomannomutase_and_P"/>
    <property type="match status" value="1"/>
</dbReference>
<dbReference type="AlphaFoldDB" id="A0A087BMX4"/>
<dbReference type="Gene3D" id="3.40.50.1000">
    <property type="entry name" value="HAD superfamily/HAD-like"/>
    <property type="match status" value="1"/>
</dbReference>
<dbReference type="SFLD" id="SFLDS00003">
    <property type="entry name" value="Haloacid_Dehalogenase"/>
    <property type="match status" value="1"/>
</dbReference>
<evidence type="ECO:0000313" key="2">
    <source>
        <dbReference type="Proteomes" id="UP000029014"/>
    </source>
</evidence>
<proteinExistence type="predicted"/>
<dbReference type="InterPro" id="IPR023214">
    <property type="entry name" value="HAD_sf"/>
</dbReference>
<dbReference type="eggNOG" id="COG0561">
    <property type="taxonomic scope" value="Bacteria"/>
</dbReference>
<organism evidence="1 2">
    <name type="scientific">Bifidobacterium minimum</name>
    <dbReference type="NCBI Taxonomy" id="1693"/>
    <lineage>
        <taxon>Bacteria</taxon>
        <taxon>Bacillati</taxon>
        <taxon>Actinomycetota</taxon>
        <taxon>Actinomycetes</taxon>
        <taxon>Bifidobacteriales</taxon>
        <taxon>Bifidobacteriaceae</taxon>
        <taxon>Bifidobacterium</taxon>
    </lineage>
</organism>
<keyword evidence="2" id="KW-1185">Reference proteome</keyword>
<dbReference type="Gene3D" id="3.30.1240.10">
    <property type="match status" value="1"/>
</dbReference>
<dbReference type="GO" id="GO:0000287">
    <property type="term" value="F:magnesium ion binding"/>
    <property type="evidence" value="ECO:0007669"/>
    <property type="project" value="TreeGrafter"/>
</dbReference>
<dbReference type="Pfam" id="PF08282">
    <property type="entry name" value="Hydrolase_3"/>
    <property type="match status" value="1"/>
</dbReference>
<sequence>MARDWESIPRGSADLRLVVTDMDGTLLDADGRVPASFWPMLRTMRERGIVVVPASGRQYATLLAMFGDRNPHGAYIAENGNLVVADGRTVSVTGMDAADVVRMVTAVDDAFRSGLRDVAAVVCRPDCAYVSRGEPKVIREASRYYARLEVVPDLRNVDGPVIKVAVLDFDDAQETAEGILGVFAGSHQVVASGRHWVDVMDHGADKRRGVMALRDAMGIGAEQTAVFGDYLNDLEMLSAGYWSFAMANAHEDLVRAARFTAPSNADNGVVRVLGRLLGVDVEH</sequence>
<name>A0A087BMX4_9BIFI</name>
<dbReference type="InterPro" id="IPR036412">
    <property type="entry name" value="HAD-like_sf"/>
</dbReference>
<dbReference type="EC" id="3.1.3.23" evidence="1"/>
<dbReference type="PANTHER" id="PTHR10000">
    <property type="entry name" value="PHOSPHOSERINE PHOSPHATASE"/>
    <property type="match status" value="1"/>
</dbReference>